<protein>
    <recommendedName>
        <fullName evidence="2">AMIN domain-containing protein</fullName>
    </recommendedName>
</protein>
<reference evidence="1" key="1">
    <citation type="submission" date="2018-05" db="EMBL/GenBank/DDBJ databases">
        <authorList>
            <person name="Lanie J.A."/>
            <person name="Ng W.-L."/>
            <person name="Kazmierczak K.M."/>
            <person name="Andrzejewski T.M."/>
            <person name="Davidsen T.M."/>
            <person name="Wayne K.J."/>
            <person name="Tettelin H."/>
            <person name="Glass J.I."/>
            <person name="Rusch D."/>
            <person name="Podicherti R."/>
            <person name="Tsui H.-C.T."/>
            <person name="Winkler M.E."/>
        </authorList>
    </citation>
    <scope>NUCLEOTIDE SEQUENCE</scope>
</reference>
<dbReference type="Gene3D" id="2.60.40.3500">
    <property type="match status" value="1"/>
</dbReference>
<evidence type="ECO:0008006" key="2">
    <source>
        <dbReference type="Google" id="ProtNLM"/>
    </source>
</evidence>
<accession>A0A382NUY6</accession>
<name>A0A382NUY6_9ZZZZ</name>
<dbReference type="EMBL" id="UINC01102571">
    <property type="protein sequence ID" value="SVC64298.1"/>
    <property type="molecule type" value="Genomic_DNA"/>
</dbReference>
<evidence type="ECO:0000313" key="1">
    <source>
        <dbReference type="EMBL" id="SVC64298.1"/>
    </source>
</evidence>
<sequence length="210" mass="24201">MNLVKKNWLIAFLLLAVLIFTIGTEKQVHAQEQEAEKIAPAKQIKQIRIGPHPKYTRLLLDISGPVEYQVNANFVEKKIALIFDGTSVTPKVKSKKYRDKNLAAVDVQSNEDKIILTLHLKNSNTRFFHHKEKATSQIVLDLKGTTEPFLKTRIGKKKPKKKKTEPEKIKVAKMKGLSPEQVKEITLKDEEERKETGWEEYQKALKLYQE</sequence>
<gene>
    <name evidence="1" type="ORF">METZ01_LOCUS317152</name>
</gene>
<organism evidence="1">
    <name type="scientific">marine metagenome</name>
    <dbReference type="NCBI Taxonomy" id="408172"/>
    <lineage>
        <taxon>unclassified sequences</taxon>
        <taxon>metagenomes</taxon>
        <taxon>ecological metagenomes</taxon>
    </lineage>
</organism>
<feature type="non-terminal residue" evidence="1">
    <location>
        <position position="210"/>
    </location>
</feature>
<proteinExistence type="predicted"/>
<dbReference type="AlphaFoldDB" id="A0A382NUY6"/>